<evidence type="ECO:0000256" key="7">
    <source>
        <dbReference type="SAM" id="MobiDB-lite"/>
    </source>
</evidence>
<reference evidence="9" key="2">
    <citation type="submission" date="2025-09" db="UniProtKB">
        <authorList>
            <consortium name="Ensembl"/>
        </authorList>
    </citation>
    <scope>IDENTIFICATION</scope>
</reference>
<keyword evidence="5" id="KW-0539">Nucleus</keyword>
<dbReference type="CDD" id="cd05513">
    <property type="entry name" value="Bromo_brd7_like"/>
    <property type="match status" value="1"/>
</dbReference>
<dbReference type="GO" id="GO:0006357">
    <property type="term" value="P:regulation of transcription by RNA polymerase II"/>
    <property type="evidence" value="ECO:0007669"/>
    <property type="project" value="TreeGrafter"/>
</dbReference>
<dbReference type="Pfam" id="PF12024">
    <property type="entry name" value="DUF3512"/>
    <property type="match status" value="1"/>
</dbReference>
<dbReference type="PANTHER" id="PTHR22881">
    <property type="entry name" value="BROMODOMAIN CONTAINING PROTEIN"/>
    <property type="match status" value="1"/>
</dbReference>
<evidence type="ECO:0000256" key="4">
    <source>
        <dbReference type="ARBA" id="ARBA00023163"/>
    </source>
</evidence>
<evidence type="ECO:0000256" key="3">
    <source>
        <dbReference type="ARBA" id="ARBA00023117"/>
    </source>
</evidence>
<organism evidence="9 10">
    <name type="scientific">Dicentrarchus labrax</name>
    <name type="common">European seabass</name>
    <name type="synonym">Morone labrax</name>
    <dbReference type="NCBI Taxonomy" id="13489"/>
    <lineage>
        <taxon>Eukaryota</taxon>
        <taxon>Metazoa</taxon>
        <taxon>Chordata</taxon>
        <taxon>Craniata</taxon>
        <taxon>Vertebrata</taxon>
        <taxon>Euteleostomi</taxon>
        <taxon>Actinopterygii</taxon>
        <taxon>Neopterygii</taxon>
        <taxon>Teleostei</taxon>
        <taxon>Neoteleostei</taxon>
        <taxon>Acanthomorphata</taxon>
        <taxon>Eupercaria</taxon>
        <taxon>Moronidae</taxon>
        <taxon>Dicentrarchus</taxon>
    </lineage>
</organism>
<dbReference type="Gene3D" id="1.20.920.10">
    <property type="entry name" value="Bromodomain-like"/>
    <property type="match status" value="1"/>
</dbReference>
<dbReference type="SUPFAM" id="SSF47370">
    <property type="entry name" value="Bromodomain"/>
    <property type="match status" value="1"/>
</dbReference>
<keyword evidence="4" id="KW-0804">Transcription</keyword>
<dbReference type="SMART" id="SM00297">
    <property type="entry name" value="BROMO"/>
    <property type="match status" value="1"/>
</dbReference>
<accession>A0A8C4IL73</accession>
<dbReference type="GO" id="GO:0005634">
    <property type="term" value="C:nucleus"/>
    <property type="evidence" value="ECO:0007669"/>
    <property type="project" value="UniProtKB-SubCell"/>
</dbReference>
<dbReference type="PRINTS" id="PR00503">
    <property type="entry name" value="BROMODOMAIN"/>
</dbReference>
<evidence type="ECO:0000256" key="1">
    <source>
        <dbReference type="ARBA" id="ARBA00004123"/>
    </source>
</evidence>
<feature type="region of interest" description="Disordered" evidence="7">
    <location>
        <begin position="111"/>
        <end position="195"/>
    </location>
</feature>
<proteinExistence type="predicted"/>
<dbReference type="GeneTree" id="ENSGT00950000183170"/>
<dbReference type="InterPro" id="IPR021900">
    <property type="entry name" value="DUF3512"/>
</dbReference>
<dbReference type="PANTHER" id="PTHR22881:SF12">
    <property type="entry name" value="BROMODOMAIN-CONTAINING PROTEIN 7"/>
    <property type="match status" value="1"/>
</dbReference>
<feature type="compositionally biased region" description="Basic and acidic residues" evidence="7">
    <location>
        <begin position="177"/>
        <end position="195"/>
    </location>
</feature>
<dbReference type="PROSITE" id="PS50014">
    <property type="entry name" value="BROMODOMAIN_2"/>
    <property type="match status" value="1"/>
</dbReference>
<keyword evidence="2" id="KW-0805">Transcription regulation</keyword>
<feature type="compositionally biased region" description="Basic and acidic residues" evidence="7">
    <location>
        <begin position="145"/>
        <end position="157"/>
    </location>
</feature>
<dbReference type="Ensembl" id="ENSDLAT00005062736.2">
    <property type="protein sequence ID" value="ENSDLAP00005059210.1"/>
    <property type="gene ID" value="ENSDLAG00005024941.2"/>
</dbReference>
<feature type="compositionally biased region" description="Basic and acidic residues" evidence="7">
    <location>
        <begin position="350"/>
        <end position="363"/>
    </location>
</feature>
<dbReference type="AlphaFoldDB" id="A0A8C4IL73"/>
<evidence type="ECO:0000256" key="6">
    <source>
        <dbReference type="PROSITE-ProRule" id="PRU00035"/>
    </source>
</evidence>
<dbReference type="InterPro" id="IPR051831">
    <property type="entry name" value="Bromodomain_contain_prot"/>
</dbReference>
<comment type="subcellular location">
    <subcellularLocation>
        <location evidence="1">Nucleus</location>
    </subcellularLocation>
</comment>
<evidence type="ECO:0000313" key="10">
    <source>
        <dbReference type="Proteomes" id="UP000694389"/>
    </source>
</evidence>
<evidence type="ECO:0000256" key="5">
    <source>
        <dbReference type="ARBA" id="ARBA00023242"/>
    </source>
</evidence>
<feature type="domain" description="Bromo" evidence="8">
    <location>
        <begin position="210"/>
        <end position="280"/>
    </location>
</feature>
<reference evidence="9" key="1">
    <citation type="submission" date="2025-08" db="UniProtKB">
        <authorList>
            <consortium name="Ensembl"/>
        </authorList>
    </citation>
    <scope>IDENTIFICATION</scope>
</reference>
<dbReference type="Pfam" id="PF00439">
    <property type="entry name" value="Bromodomain"/>
    <property type="match status" value="1"/>
</dbReference>
<feature type="compositionally biased region" description="Polar residues" evidence="7">
    <location>
        <begin position="111"/>
        <end position="121"/>
    </location>
</feature>
<feature type="region of interest" description="Disordered" evidence="7">
    <location>
        <begin position="313"/>
        <end position="363"/>
    </location>
</feature>
<evidence type="ECO:0000259" key="8">
    <source>
        <dbReference type="PROSITE" id="PS50014"/>
    </source>
</evidence>
<dbReference type="InterPro" id="IPR036427">
    <property type="entry name" value="Bromodomain-like_sf"/>
</dbReference>
<evidence type="ECO:0000256" key="2">
    <source>
        <dbReference type="ARBA" id="ARBA00023015"/>
    </source>
</evidence>
<name>A0A8C4IL73_DICLA</name>
<dbReference type="InterPro" id="IPR001487">
    <property type="entry name" value="Bromodomain"/>
</dbReference>
<keyword evidence="3 6" id="KW-0103">Bromodomain</keyword>
<dbReference type="Proteomes" id="UP000694389">
    <property type="component" value="Unassembled WGS sequence"/>
</dbReference>
<protein>
    <submittedName>
        <fullName evidence="9">Bromodomain containing 7</fullName>
    </submittedName>
</protein>
<keyword evidence="10" id="KW-1185">Reference proteome</keyword>
<evidence type="ECO:0000313" key="9">
    <source>
        <dbReference type="Ensembl" id="ENSDLAP00005059210.1"/>
    </source>
</evidence>
<feature type="compositionally biased region" description="Polar residues" evidence="7">
    <location>
        <begin position="339"/>
        <end position="349"/>
    </location>
</feature>
<sequence length="695" mass="77770">MQKVNIWNQEGTDCRIKVVQGLVHGSSLILNLPRPLPTISSITSRYHRPTGGWRCPLDVLPPPQRSTRATGRRHINIQTMGKKHKKHKSEKHGYEEYGERPLKLVLKVSGNEVTTGSSSRDTFYDEQPADYDKPKDKKKKKKKDKERSFGSPEDDRGKKKMTKKKKGQDADGEDDREQSRTPIRSELDKLEEKEQTPLQEALNQLIRQLQRKDPSAFFSFPVTDLIAPGYSSIIKRPMDFSTIKDKVKKECYQTLDELKVDFRIMCENAMIYNKPETIYHKAARKLLHSGMKILSQERLESLKQSIEFMSGLDPSAKLPGKSEEQGGASLDQNKDTTDNSESSQTPSTPRQDKDSKDEAAKAEKELEEIRKVIAESGGKLSNRMLQCDLEFARRKCDGSTTLAILNPADPSVGDVGYCPVKLGMMSNRLQSGVNTLQGFREDKRNRITQVTYINYGPFTSYAPTYDSSFANISKEDSDLIYSSYGEEASLQGSDSLSEFLAKSDEYVYKLADNLLDAMTNGEHSKTLKETEPQVVEATNTQEDKNDMEVAEPEASNCKRLDFLHSAAGLRMAEELSGEALHFQQKLDETTKLLCDLQEAQKERLSAKQPPNMICLLAPTAKELELAEKVTGNLAELTGQVAPCDVSSVHGIRRAMGIAAPPEPPEPFIDLTTVQEMAEPMETLSSCQDTAPVVTV</sequence>